<organism evidence="6 7">
    <name type="scientific">Thiomonas bhubaneswarensis</name>
    <dbReference type="NCBI Taxonomy" id="339866"/>
    <lineage>
        <taxon>Bacteria</taxon>
        <taxon>Pseudomonadati</taxon>
        <taxon>Pseudomonadota</taxon>
        <taxon>Betaproteobacteria</taxon>
        <taxon>Burkholderiales</taxon>
        <taxon>Thiomonas</taxon>
    </lineage>
</organism>
<dbReference type="PROSITE" id="PS51184">
    <property type="entry name" value="JMJC"/>
    <property type="match status" value="1"/>
</dbReference>
<feature type="domain" description="JmjC" evidence="5">
    <location>
        <begin position="108"/>
        <end position="282"/>
    </location>
</feature>
<dbReference type="Gene3D" id="2.60.120.650">
    <property type="entry name" value="Cupin"/>
    <property type="match status" value="1"/>
</dbReference>
<name>A0A0K6HYZ5_9BURK</name>
<dbReference type="GO" id="GO:0016491">
    <property type="term" value="F:oxidoreductase activity"/>
    <property type="evidence" value="ECO:0007669"/>
    <property type="project" value="UniProtKB-KW"/>
</dbReference>
<protein>
    <submittedName>
        <fullName evidence="6">Cupin-like domain</fullName>
    </submittedName>
</protein>
<dbReference type="RefSeq" id="WP_055450178.1">
    <property type="nucleotide sequence ID" value="NZ_CYHF01000004.1"/>
</dbReference>
<proteinExistence type="predicted"/>
<accession>A0A0K6HYZ5</accession>
<evidence type="ECO:0000313" key="7">
    <source>
        <dbReference type="Proteomes" id="UP000183649"/>
    </source>
</evidence>
<dbReference type="GO" id="GO:0046872">
    <property type="term" value="F:metal ion binding"/>
    <property type="evidence" value="ECO:0007669"/>
    <property type="project" value="UniProtKB-KW"/>
</dbReference>
<comment type="cofactor">
    <cofactor evidence="1">
        <name>Fe(2+)</name>
        <dbReference type="ChEBI" id="CHEBI:29033"/>
    </cofactor>
</comment>
<evidence type="ECO:0000313" key="6">
    <source>
        <dbReference type="EMBL" id="CUA96124.1"/>
    </source>
</evidence>
<dbReference type="Pfam" id="PF13621">
    <property type="entry name" value="Cupin_8"/>
    <property type="match status" value="1"/>
</dbReference>
<evidence type="ECO:0000256" key="4">
    <source>
        <dbReference type="ARBA" id="ARBA00023004"/>
    </source>
</evidence>
<evidence type="ECO:0000256" key="2">
    <source>
        <dbReference type="ARBA" id="ARBA00022723"/>
    </source>
</evidence>
<dbReference type="STRING" id="339866.GCA_001418255_01248"/>
<keyword evidence="7" id="KW-1185">Reference proteome</keyword>
<dbReference type="EMBL" id="CYHF01000004">
    <property type="protein sequence ID" value="CUA96124.1"/>
    <property type="molecule type" value="Genomic_DNA"/>
</dbReference>
<dbReference type="PANTHER" id="PTHR12461">
    <property type="entry name" value="HYPOXIA-INDUCIBLE FACTOR 1 ALPHA INHIBITOR-RELATED"/>
    <property type="match status" value="1"/>
</dbReference>
<evidence type="ECO:0000256" key="3">
    <source>
        <dbReference type="ARBA" id="ARBA00023002"/>
    </source>
</evidence>
<evidence type="ECO:0000256" key="1">
    <source>
        <dbReference type="ARBA" id="ARBA00001954"/>
    </source>
</evidence>
<dbReference type="InterPro" id="IPR003347">
    <property type="entry name" value="JmjC_dom"/>
</dbReference>
<dbReference type="PANTHER" id="PTHR12461:SF106">
    <property type="entry name" value="BIFUNCTIONAL PEPTIDASE AND ARGINYL-HYDROXYLASE JMJD5"/>
    <property type="match status" value="1"/>
</dbReference>
<dbReference type="Proteomes" id="UP000183649">
    <property type="component" value="Unassembled WGS sequence"/>
</dbReference>
<dbReference type="OrthoDB" id="479699at2"/>
<dbReference type="SUPFAM" id="SSF51197">
    <property type="entry name" value="Clavaminate synthase-like"/>
    <property type="match status" value="1"/>
</dbReference>
<dbReference type="AlphaFoldDB" id="A0A0K6HYZ5"/>
<keyword evidence="2" id="KW-0479">Metal-binding</keyword>
<keyword evidence="4" id="KW-0408">Iron</keyword>
<evidence type="ECO:0000259" key="5">
    <source>
        <dbReference type="PROSITE" id="PS51184"/>
    </source>
</evidence>
<gene>
    <name evidence="6" type="ORF">Ga0061069_10415</name>
</gene>
<sequence>MAAVITETFNDAGVRNAHSEAAAAPQSRAIEVVHARDLPYEAFLQHYLRAGRPVIIRDAVTAWPALRKWTPQYFKENFGDREVQVSYSKRMRLADFVDAVLASSAEQPGPYHLYRLFLHEEFADVLPDLIPQNPYGFPRRHVSALMPEAWRRPDGFLKLLMGGPGSKFPIMHYDAEHAHAQITEIYGEKAYVLFAPHETPNVYASPAQPNLSLVDRPDQPDLTRFPLMAKATPHVGSIGPGEMIFIPEGWWHSARPLTVSISVCTAILDQSNWAGFAHDISAAAPGSAWQRTLLRQRLRASGMFMHAMEMLQHAMPGLARRLRLPALLAPISADGVPEPSATPLDIRIRTP</sequence>
<reference evidence="7" key="1">
    <citation type="submission" date="2015-08" db="EMBL/GenBank/DDBJ databases">
        <authorList>
            <person name="Varghese N."/>
        </authorList>
    </citation>
    <scope>NUCLEOTIDE SEQUENCE [LARGE SCALE GENOMIC DNA]</scope>
    <source>
        <strain evidence="7">DSM 18181</strain>
    </source>
</reference>
<dbReference type="InterPro" id="IPR041667">
    <property type="entry name" value="Cupin_8"/>
</dbReference>
<keyword evidence="3" id="KW-0560">Oxidoreductase</keyword>